<dbReference type="EMBL" id="GBRH01160993">
    <property type="protein sequence ID" value="JAE36903.1"/>
    <property type="molecule type" value="Transcribed_RNA"/>
</dbReference>
<protein>
    <submittedName>
        <fullName evidence="1">Uncharacterized protein</fullName>
    </submittedName>
</protein>
<organism evidence="1">
    <name type="scientific">Arundo donax</name>
    <name type="common">Giant reed</name>
    <name type="synonym">Donax arundinaceus</name>
    <dbReference type="NCBI Taxonomy" id="35708"/>
    <lineage>
        <taxon>Eukaryota</taxon>
        <taxon>Viridiplantae</taxon>
        <taxon>Streptophyta</taxon>
        <taxon>Embryophyta</taxon>
        <taxon>Tracheophyta</taxon>
        <taxon>Spermatophyta</taxon>
        <taxon>Magnoliopsida</taxon>
        <taxon>Liliopsida</taxon>
        <taxon>Poales</taxon>
        <taxon>Poaceae</taxon>
        <taxon>PACMAD clade</taxon>
        <taxon>Arundinoideae</taxon>
        <taxon>Arundineae</taxon>
        <taxon>Arundo</taxon>
    </lineage>
</organism>
<evidence type="ECO:0000313" key="1">
    <source>
        <dbReference type="EMBL" id="JAE36903.1"/>
    </source>
</evidence>
<accession>A0A0A9HVF9</accession>
<reference evidence="1" key="2">
    <citation type="journal article" date="2015" name="Data Brief">
        <title>Shoot transcriptome of the giant reed, Arundo donax.</title>
        <authorList>
            <person name="Barrero R.A."/>
            <person name="Guerrero F.D."/>
            <person name="Moolhuijzen P."/>
            <person name="Goolsby J.A."/>
            <person name="Tidwell J."/>
            <person name="Bellgard S.E."/>
            <person name="Bellgard M.I."/>
        </authorList>
    </citation>
    <scope>NUCLEOTIDE SEQUENCE</scope>
    <source>
        <tissue evidence="1">Shoot tissue taken approximately 20 cm above the soil surface</tissue>
    </source>
</reference>
<proteinExistence type="predicted"/>
<sequence length="13" mass="1356">MMASRASSTMEGP</sequence>
<name>A0A0A9HVF9_ARUDO</name>
<reference evidence="1" key="1">
    <citation type="submission" date="2014-09" db="EMBL/GenBank/DDBJ databases">
        <authorList>
            <person name="Magalhaes I.L.F."/>
            <person name="Oliveira U."/>
            <person name="Santos F.R."/>
            <person name="Vidigal T.H.D.A."/>
            <person name="Brescovit A.D."/>
            <person name="Santos A.J."/>
        </authorList>
    </citation>
    <scope>NUCLEOTIDE SEQUENCE</scope>
    <source>
        <tissue evidence="1">Shoot tissue taken approximately 20 cm above the soil surface</tissue>
    </source>
</reference>